<sequence length="297" mass="31385">MAVDNSSVEGVSDEADTIRSPLRELLRDVVGSPAGLVVLAYLALLLFVAVFATRLMPFDPYTQTLSNRLQGMSAGHWLGTDELGRDVFSRMISATRIALIAPTVAVAVALAIGLPTGLLAGFRKSRLTAVFDRIADTLLSLPPIVAAIAIIAVLGPGLVKAMLAIGLVYSPRIYRIVRGATMSVARETYVESAKAIGCSSTRILWGHCLPNILAPLLVQISLMLGFALLAESSLSFLGLGVQLPEASWGSMLRSASQHQIRKPYGVVAPGVAISVTILAFNVLGDVVRDALAKRGNV</sequence>
<gene>
    <name evidence="9" type="ORF">YM304_17570</name>
</gene>
<keyword evidence="4 7" id="KW-0812">Transmembrane</keyword>
<dbReference type="PANTHER" id="PTHR43386:SF25">
    <property type="entry name" value="PEPTIDE ABC TRANSPORTER PERMEASE PROTEIN"/>
    <property type="match status" value="1"/>
</dbReference>
<keyword evidence="6 7" id="KW-0472">Membrane</keyword>
<dbReference type="PANTHER" id="PTHR43386">
    <property type="entry name" value="OLIGOPEPTIDE TRANSPORT SYSTEM PERMEASE PROTEIN APPC"/>
    <property type="match status" value="1"/>
</dbReference>
<protein>
    <submittedName>
        <fullName evidence="9">Oligopeptide ABC transporter permease protein</fullName>
    </submittedName>
</protein>
<dbReference type="EMBL" id="AP012057">
    <property type="protein sequence ID" value="BAN02071.1"/>
    <property type="molecule type" value="Genomic_DNA"/>
</dbReference>
<keyword evidence="5 7" id="KW-1133">Transmembrane helix</keyword>
<dbReference type="GO" id="GO:0005886">
    <property type="term" value="C:plasma membrane"/>
    <property type="evidence" value="ECO:0007669"/>
    <property type="project" value="UniProtKB-SubCell"/>
</dbReference>
<keyword evidence="2 7" id="KW-0813">Transport</keyword>
<feature type="transmembrane region" description="Helical" evidence="7">
    <location>
        <begin position="97"/>
        <end position="122"/>
    </location>
</feature>
<dbReference type="Pfam" id="PF00528">
    <property type="entry name" value="BPD_transp_1"/>
    <property type="match status" value="1"/>
</dbReference>
<reference evidence="9 10" key="1">
    <citation type="journal article" date="2013" name="Int. J. Syst. Evol. Microbiol.">
        <title>Ilumatobacter nonamiense sp. nov. and Ilumatobacter coccineum sp. nov., isolated from seashore sand.</title>
        <authorList>
            <person name="Matsumoto A."/>
            <person name="Kasai H."/>
            <person name="Matsuo Y."/>
            <person name="Shizuri Y."/>
            <person name="Ichikawa N."/>
            <person name="Fujita N."/>
            <person name="Omura S."/>
            <person name="Takahashi Y."/>
        </authorList>
    </citation>
    <scope>NUCLEOTIDE SEQUENCE [LARGE SCALE GENOMIC DNA]</scope>
    <source>
        <strain evidence="10">NBRC 103263 / KCTC 29153 / YM16-304</strain>
    </source>
</reference>
<evidence type="ECO:0000256" key="7">
    <source>
        <dbReference type="RuleBase" id="RU363032"/>
    </source>
</evidence>
<keyword evidence="10" id="KW-1185">Reference proteome</keyword>
<organism evidence="9 10">
    <name type="scientific">Ilumatobacter coccineus (strain NBRC 103263 / KCTC 29153 / YM16-304)</name>
    <dbReference type="NCBI Taxonomy" id="1313172"/>
    <lineage>
        <taxon>Bacteria</taxon>
        <taxon>Bacillati</taxon>
        <taxon>Actinomycetota</taxon>
        <taxon>Acidimicrobiia</taxon>
        <taxon>Acidimicrobiales</taxon>
        <taxon>Ilumatobacteraceae</taxon>
        <taxon>Ilumatobacter</taxon>
    </lineage>
</organism>
<dbReference type="PROSITE" id="PS50928">
    <property type="entry name" value="ABC_TM1"/>
    <property type="match status" value="1"/>
</dbReference>
<dbReference type="InterPro" id="IPR050366">
    <property type="entry name" value="BP-dependent_transpt_permease"/>
</dbReference>
<accession>A0A6C7E6D8</accession>
<dbReference type="Gene3D" id="1.10.3720.10">
    <property type="entry name" value="MetI-like"/>
    <property type="match status" value="1"/>
</dbReference>
<evidence type="ECO:0000256" key="5">
    <source>
        <dbReference type="ARBA" id="ARBA00022989"/>
    </source>
</evidence>
<dbReference type="AlphaFoldDB" id="A0A6C7E6D8"/>
<comment type="subcellular location">
    <subcellularLocation>
        <location evidence="1 7">Cell membrane</location>
        <topology evidence="1 7">Multi-pass membrane protein</topology>
    </subcellularLocation>
</comment>
<dbReference type="Proteomes" id="UP000011863">
    <property type="component" value="Chromosome"/>
</dbReference>
<evidence type="ECO:0000259" key="8">
    <source>
        <dbReference type="PROSITE" id="PS50928"/>
    </source>
</evidence>
<proteinExistence type="inferred from homology"/>
<evidence type="ECO:0000313" key="10">
    <source>
        <dbReference type="Proteomes" id="UP000011863"/>
    </source>
</evidence>
<dbReference type="InterPro" id="IPR035906">
    <property type="entry name" value="MetI-like_sf"/>
</dbReference>
<evidence type="ECO:0000313" key="9">
    <source>
        <dbReference type="EMBL" id="BAN02071.1"/>
    </source>
</evidence>
<dbReference type="GO" id="GO:0055085">
    <property type="term" value="P:transmembrane transport"/>
    <property type="evidence" value="ECO:0007669"/>
    <property type="project" value="InterPro"/>
</dbReference>
<feature type="transmembrane region" description="Helical" evidence="7">
    <location>
        <begin position="142"/>
        <end position="169"/>
    </location>
</feature>
<feature type="transmembrane region" description="Helical" evidence="7">
    <location>
        <begin position="30"/>
        <end position="52"/>
    </location>
</feature>
<evidence type="ECO:0000256" key="4">
    <source>
        <dbReference type="ARBA" id="ARBA00022692"/>
    </source>
</evidence>
<dbReference type="CDD" id="cd06261">
    <property type="entry name" value="TM_PBP2"/>
    <property type="match status" value="1"/>
</dbReference>
<evidence type="ECO:0000256" key="1">
    <source>
        <dbReference type="ARBA" id="ARBA00004651"/>
    </source>
</evidence>
<evidence type="ECO:0000256" key="3">
    <source>
        <dbReference type="ARBA" id="ARBA00022475"/>
    </source>
</evidence>
<evidence type="ECO:0000256" key="2">
    <source>
        <dbReference type="ARBA" id="ARBA00022448"/>
    </source>
</evidence>
<evidence type="ECO:0000256" key="6">
    <source>
        <dbReference type="ARBA" id="ARBA00023136"/>
    </source>
</evidence>
<dbReference type="InterPro" id="IPR000515">
    <property type="entry name" value="MetI-like"/>
</dbReference>
<keyword evidence="3" id="KW-1003">Cell membrane</keyword>
<dbReference type="KEGG" id="aym:YM304_17570"/>
<feature type="domain" description="ABC transmembrane type-1" evidence="8">
    <location>
        <begin position="95"/>
        <end position="284"/>
    </location>
</feature>
<dbReference type="SUPFAM" id="SSF161098">
    <property type="entry name" value="MetI-like"/>
    <property type="match status" value="1"/>
</dbReference>
<name>A0A6C7E6D8_ILUCY</name>
<feature type="transmembrane region" description="Helical" evidence="7">
    <location>
        <begin position="263"/>
        <end position="284"/>
    </location>
</feature>
<comment type="similarity">
    <text evidence="7">Belongs to the binding-protein-dependent transport system permease family.</text>
</comment>